<keyword evidence="4" id="KW-0238">DNA-binding</keyword>
<dbReference type="GO" id="GO:0016740">
    <property type="term" value="F:transferase activity"/>
    <property type="evidence" value="ECO:0007669"/>
    <property type="project" value="UniProtKB-KW"/>
</dbReference>
<evidence type="ECO:0000259" key="7">
    <source>
        <dbReference type="PROSITE" id="PS51000"/>
    </source>
</evidence>
<dbReference type="SMART" id="SM00420">
    <property type="entry name" value="HTH_DEOR"/>
    <property type="match status" value="1"/>
</dbReference>
<dbReference type="Proteomes" id="UP000244867">
    <property type="component" value="Unassembled WGS sequence"/>
</dbReference>
<name>A0A2R7YWI5_9ACTN</name>
<dbReference type="Pfam" id="PF00455">
    <property type="entry name" value="DeoRC"/>
    <property type="match status" value="1"/>
</dbReference>
<dbReference type="SUPFAM" id="SSF100950">
    <property type="entry name" value="NagB/RpiA/CoA transferase-like"/>
    <property type="match status" value="1"/>
</dbReference>
<dbReference type="PRINTS" id="PR00037">
    <property type="entry name" value="HTHLACR"/>
</dbReference>
<evidence type="ECO:0000256" key="5">
    <source>
        <dbReference type="ARBA" id="ARBA00023163"/>
    </source>
</evidence>
<dbReference type="InterPro" id="IPR014036">
    <property type="entry name" value="DeoR-like_C"/>
</dbReference>
<keyword evidence="5" id="KW-0804">Transcription</keyword>
<gene>
    <name evidence="8" type="ORF">C7S10_13050</name>
</gene>
<comment type="caution">
    <text evidence="8">The sequence shown here is derived from an EMBL/GenBank/DDBJ whole genome shotgun (WGS) entry which is preliminary data.</text>
</comment>
<dbReference type="InterPro" id="IPR050313">
    <property type="entry name" value="Carb_Metab_HTH_regulators"/>
</dbReference>
<dbReference type="PANTHER" id="PTHR30363">
    <property type="entry name" value="HTH-TYPE TRANSCRIPTIONAL REGULATOR SRLR-RELATED"/>
    <property type="match status" value="1"/>
</dbReference>
<evidence type="ECO:0000313" key="8">
    <source>
        <dbReference type="EMBL" id="PUA80674.1"/>
    </source>
</evidence>
<evidence type="ECO:0000256" key="3">
    <source>
        <dbReference type="ARBA" id="ARBA00023015"/>
    </source>
</evidence>
<dbReference type="Pfam" id="PF08220">
    <property type="entry name" value="HTH_DeoR"/>
    <property type="match status" value="1"/>
</dbReference>
<sequence length="255" mass="26338">MYAEERQQAMAQLISQQGRVSVAELAEDLAVTTETVRRDLSALERMGLIRRVHGGAVPANALAVIESGISERDQANTDAKDAIAAAALSLLPPPGSMIVIDAGSTTSRFAALLPRDHRLTVVTHAVPVAARLAGLPQIDLFLLPGKVRATTHAAVGADTVAALSDIRADVAFIATNGLSVSHGLTTPDRDEAATKRAIAGAGRRTVVLADSTKIGVEASLRFAALNEVDVLVTDSGISDNDASALAAADVEVVIA</sequence>
<evidence type="ECO:0000256" key="4">
    <source>
        <dbReference type="ARBA" id="ARBA00023125"/>
    </source>
</evidence>
<dbReference type="GO" id="GO:0003700">
    <property type="term" value="F:DNA-binding transcription factor activity"/>
    <property type="evidence" value="ECO:0007669"/>
    <property type="project" value="InterPro"/>
</dbReference>
<proteinExistence type="predicted"/>
<organism evidence="8 9">
    <name type="scientific">Nocardioides currus</name>
    <dbReference type="NCBI Taxonomy" id="2133958"/>
    <lineage>
        <taxon>Bacteria</taxon>
        <taxon>Bacillati</taxon>
        <taxon>Actinomycetota</taxon>
        <taxon>Actinomycetes</taxon>
        <taxon>Propionibacteriales</taxon>
        <taxon>Nocardioidaceae</taxon>
        <taxon>Nocardioides</taxon>
    </lineage>
</organism>
<dbReference type="Gene3D" id="3.40.50.1360">
    <property type="match status" value="1"/>
</dbReference>
<keyword evidence="9" id="KW-1185">Reference proteome</keyword>
<evidence type="ECO:0000256" key="1">
    <source>
        <dbReference type="ARBA" id="ARBA00021390"/>
    </source>
</evidence>
<dbReference type="PROSITE" id="PS51000">
    <property type="entry name" value="HTH_DEOR_2"/>
    <property type="match status" value="1"/>
</dbReference>
<keyword evidence="2" id="KW-0678">Repressor</keyword>
<evidence type="ECO:0000256" key="6">
    <source>
        <dbReference type="ARBA" id="ARBA00024937"/>
    </source>
</evidence>
<evidence type="ECO:0000256" key="2">
    <source>
        <dbReference type="ARBA" id="ARBA00022491"/>
    </source>
</evidence>
<comment type="function">
    <text evidence="6">Repressor of the lactose catabolism operon. Galactose-6-phosphate is the inducer.</text>
</comment>
<evidence type="ECO:0000313" key="9">
    <source>
        <dbReference type="Proteomes" id="UP000244867"/>
    </source>
</evidence>
<keyword evidence="8" id="KW-0808">Transferase</keyword>
<protein>
    <recommendedName>
        <fullName evidence="1">Lactose phosphotransferase system repressor</fullName>
    </recommendedName>
</protein>
<dbReference type="EMBL" id="PYXZ01000005">
    <property type="protein sequence ID" value="PUA80674.1"/>
    <property type="molecule type" value="Genomic_DNA"/>
</dbReference>
<dbReference type="Gene3D" id="1.10.10.10">
    <property type="entry name" value="Winged helix-like DNA-binding domain superfamily/Winged helix DNA-binding domain"/>
    <property type="match status" value="1"/>
</dbReference>
<dbReference type="InterPro" id="IPR036390">
    <property type="entry name" value="WH_DNA-bd_sf"/>
</dbReference>
<feature type="domain" description="HTH deoR-type" evidence="7">
    <location>
        <begin position="3"/>
        <end position="58"/>
    </location>
</feature>
<dbReference type="InterPro" id="IPR036388">
    <property type="entry name" value="WH-like_DNA-bd_sf"/>
</dbReference>
<dbReference type="InterPro" id="IPR037171">
    <property type="entry name" value="NagB/RpiA_transferase-like"/>
</dbReference>
<dbReference type="RefSeq" id="WP_108344868.1">
    <property type="nucleotide sequence ID" value="NZ_PYXZ01000005.1"/>
</dbReference>
<dbReference type="SUPFAM" id="SSF46785">
    <property type="entry name" value="Winged helix' DNA-binding domain"/>
    <property type="match status" value="1"/>
</dbReference>
<dbReference type="PANTHER" id="PTHR30363:SF4">
    <property type="entry name" value="GLYCEROL-3-PHOSPHATE REGULON REPRESSOR"/>
    <property type="match status" value="1"/>
</dbReference>
<reference evidence="8 9" key="1">
    <citation type="submission" date="2018-03" db="EMBL/GenBank/DDBJ databases">
        <authorList>
            <person name="Keele B.F."/>
        </authorList>
    </citation>
    <scope>NUCLEOTIDE SEQUENCE [LARGE SCALE GENOMIC DNA]</scope>
    <source>
        <strain evidence="8 9">IB-3</strain>
    </source>
</reference>
<dbReference type="PROSITE" id="PS00894">
    <property type="entry name" value="HTH_DEOR_1"/>
    <property type="match status" value="1"/>
</dbReference>
<keyword evidence="3" id="KW-0805">Transcription regulation</keyword>
<dbReference type="OrthoDB" id="7688673at2"/>
<dbReference type="InterPro" id="IPR018356">
    <property type="entry name" value="Tscrpt_reg_HTH_DeoR_CS"/>
</dbReference>
<dbReference type="SMART" id="SM01134">
    <property type="entry name" value="DeoRC"/>
    <property type="match status" value="1"/>
</dbReference>
<dbReference type="GO" id="GO:0003677">
    <property type="term" value="F:DNA binding"/>
    <property type="evidence" value="ECO:0007669"/>
    <property type="project" value="UniProtKB-KW"/>
</dbReference>
<dbReference type="InterPro" id="IPR001034">
    <property type="entry name" value="DeoR_HTH"/>
</dbReference>
<accession>A0A2R7YWI5</accession>
<dbReference type="AlphaFoldDB" id="A0A2R7YWI5"/>